<dbReference type="EC" id="3.5.4.4" evidence="1 9"/>
<keyword evidence="4 9" id="KW-0862">Zinc</keyword>
<dbReference type="Pfam" id="PF00962">
    <property type="entry name" value="A_deaminase"/>
    <property type="match status" value="1"/>
</dbReference>
<comment type="catalytic activity">
    <reaction evidence="8">
        <text>2'-deoxyadenosine + H2O + H(+) = 2'-deoxyinosine + NH4(+)</text>
        <dbReference type="Rhea" id="RHEA:28190"/>
        <dbReference type="ChEBI" id="CHEBI:15377"/>
        <dbReference type="ChEBI" id="CHEBI:15378"/>
        <dbReference type="ChEBI" id="CHEBI:17256"/>
        <dbReference type="ChEBI" id="CHEBI:28938"/>
        <dbReference type="ChEBI" id="CHEBI:28997"/>
        <dbReference type="EC" id="3.5.4.4"/>
    </reaction>
    <physiologicalReaction direction="left-to-right" evidence="8">
        <dbReference type="Rhea" id="RHEA:28191"/>
    </physiologicalReaction>
</comment>
<dbReference type="GO" id="GO:0009897">
    <property type="term" value="C:external side of plasma membrane"/>
    <property type="evidence" value="ECO:0007669"/>
    <property type="project" value="TreeGrafter"/>
</dbReference>
<evidence type="ECO:0000256" key="4">
    <source>
        <dbReference type="ARBA" id="ARBA00022833"/>
    </source>
</evidence>
<feature type="binding site" evidence="9">
    <location>
        <position position="199"/>
    </location>
    <ligand>
        <name>Zn(2+)</name>
        <dbReference type="ChEBI" id="CHEBI:29105"/>
        <note>catalytic</note>
    </ligand>
</feature>
<comment type="caution">
    <text evidence="11">The sequence shown here is derived from an EMBL/GenBank/DDBJ whole genome shotgun (WGS) entry which is preliminary data.</text>
</comment>
<comment type="cofactor">
    <cofactor evidence="9">
        <name>Zn(2+)</name>
        <dbReference type="ChEBI" id="CHEBI:29105"/>
    </cofactor>
    <text evidence="9">Binds 1 zinc ion per subunit.</text>
</comment>
<feature type="binding site" evidence="9">
    <location>
        <position position="172"/>
    </location>
    <ligand>
        <name>substrate</name>
    </ligand>
</feature>
<evidence type="ECO:0000313" key="11">
    <source>
        <dbReference type="EMBL" id="ONK27644.1"/>
    </source>
</evidence>
<feature type="binding site" evidence="9">
    <location>
        <position position="279"/>
    </location>
    <ligand>
        <name>Zn(2+)</name>
        <dbReference type="ChEBI" id="CHEBI:29105"/>
        <note>catalytic</note>
    </ligand>
</feature>
<dbReference type="GO" id="GO:0008270">
    <property type="term" value="F:zinc ion binding"/>
    <property type="evidence" value="ECO:0007669"/>
    <property type="project" value="UniProtKB-UniRule"/>
</dbReference>
<protein>
    <recommendedName>
        <fullName evidence="1 9">Adenosine deaminase</fullName>
        <ecNumber evidence="1 9">3.5.4.4</ecNumber>
    </recommendedName>
    <alternativeName>
        <fullName evidence="6 9">Adenosine aminohydrolase</fullName>
    </alternativeName>
</protein>
<dbReference type="InterPro" id="IPR028893">
    <property type="entry name" value="A_deaminase"/>
</dbReference>
<dbReference type="GO" id="GO:0043103">
    <property type="term" value="P:hypoxanthine salvage"/>
    <property type="evidence" value="ECO:0007669"/>
    <property type="project" value="TreeGrafter"/>
</dbReference>
<dbReference type="GO" id="GO:0060169">
    <property type="term" value="P:negative regulation of adenosine receptor signaling pathway"/>
    <property type="evidence" value="ECO:0007669"/>
    <property type="project" value="TreeGrafter"/>
</dbReference>
<feature type="binding site" evidence="9">
    <location>
        <position position="19"/>
    </location>
    <ligand>
        <name>substrate</name>
    </ligand>
</feature>
<keyword evidence="3 9" id="KW-0378">Hydrolase</keyword>
<feature type="binding site" evidence="9">
    <location>
        <position position="17"/>
    </location>
    <ligand>
        <name>substrate</name>
    </ligand>
</feature>
<reference evidence="13 14" key="1">
    <citation type="submission" date="2016-12" db="EMBL/GenBank/DDBJ databases">
        <authorList>
            <person name="Gulvik C.A."/>
        </authorList>
    </citation>
    <scope>NUCLEOTIDE SEQUENCE [LARGE SCALE GENOMIC DNA]</scope>
    <source>
        <strain evidence="12 14">12-5202</strain>
        <strain evidence="11 13">12-5291</strain>
    </source>
</reference>
<dbReference type="Proteomes" id="UP000188600">
    <property type="component" value="Unassembled WGS sequence"/>
</dbReference>
<comment type="catalytic activity">
    <reaction evidence="7">
        <text>adenosine + H2O + H(+) = inosine + NH4(+)</text>
        <dbReference type="Rhea" id="RHEA:24408"/>
        <dbReference type="ChEBI" id="CHEBI:15377"/>
        <dbReference type="ChEBI" id="CHEBI:15378"/>
        <dbReference type="ChEBI" id="CHEBI:16335"/>
        <dbReference type="ChEBI" id="CHEBI:17596"/>
        <dbReference type="ChEBI" id="CHEBI:28938"/>
        <dbReference type="EC" id="3.5.4.4"/>
    </reaction>
    <physiologicalReaction direction="left-to-right" evidence="7">
        <dbReference type="Rhea" id="RHEA:24409"/>
    </physiologicalReaction>
</comment>
<keyword evidence="2 9" id="KW-0479">Metal-binding</keyword>
<dbReference type="SUPFAM" id="SSF51556">
    <property type="entry name" value="Metallo-dependent hydrolases"/>
    <property type="match status" value="1"/>
</dbReference>
<dbReference type="EMBL" id="MSPR01000007">
    <property type="protein sequence ID" value="ONK29824.1"/>
    <property type="molecule type" value="Genomic_DNA"/>
</dbReference>
<proteinExistence type="inferred from homology"/>
<dbReference type="NCBIfam" id="TIGR01430">
    <property type="entry name" value="aden_deam"/>
    <property type="match status" value="1"/>
</dbReference>
<evidence type="ECO:0000313" key="14">
    <source>
        <dbReference type="Proteomes" id="UP000188946"/>
    </source>
</evidence>
<gene>
    <name evidence="9" type="primary">add</name>
    <name evidence="12" type="ORF">BVE84_04695</name>
    <name evidence="11" type="ORF">BVE86_04535</name>
</gene>
<evidence type="ECO:0000256" key="5">
    <source>
        <dbReference type="ARBA" id="ARBA00023080"/>
    </source>
</evidence>
<evidence type="ECO:0000256" key="2">
    <source>
        <dbReference type="ARBA" id="ARBA00022723"/>
    </source>
</evidence>
<dbReference type="RefSeq" id="WP_076995911.1">
    <property type="nucleotide sequence ID" value="NZ_MSPR01000007.1"/>
</dbReference>
<evidence type="ECO:0000256" key="7">
    <source>
        <dbReference type="ARBA" id="ARBA00047989"/>
    </source>
</evidence>
<feature type="binding site" evidence="9">
    <location>
        <position position="17"/>
    </location>
    <ligand>
        <name>Zn(2+)</name>
        <dbReference type="ChEBI" id="CHEBI:29105"/>
        <note>catalytic</note>
    </ligand>
</feature>
<dbReference type="GO" id="GO:0046103">
    <property type="term" value="P:inosine biosynthetic process"/>
    <property type="evidence" value="ECO:0007669"/>
    <property type="project" value="TreeGrafter"/>
</dbReference>
<comment type="similarity">
    <text evidence="9">Belongs to the metallo-dependent hydrolases superfamily. Adenosine and AMP deaminases family. Adenosine deaminase subfamily.</text>
</comment>
<evidence type="ECO:0000259" key="10">
    <source>
        <dbReference type="Pfam" id="PF00962"/>
    </source>
</evidence>
<dbReference type="AlphaFoldDB" id="A0AB36JRJ9"/>
<dbReference type="GO" id="GO:0005829">
    <property type="term" value="C:cytosol"/>
    <property type="evidence" value="ECO:0007669"/>
    <property type="project" value="TreeGrafter"/>
</dbReference>
<evidence type="ECO:0000256" key="8">
    <source>
        <dbReference type="ARBA" id="ARBA00049213"/>
    </source>
</evidence>
<organism evidence="11 13">
    <name type="scientific">Streptococcus azizii</name>
    <dbReference type="NCBI Taxonomy" id="1579424"/>
    <lineage>
        <taxon>Bacteria</taxon>
        <taxon>Bacillati</taxon>
        <taxon>Bacillota</taxon>
        <taxon>Bacilli</taxon>
        <taxon>Lactobacillales</taxon>
        <taxon>Streptococcaceae</taxon>
        <taxon>Streptococcus</taxon>
    </lineage>
</organism>
<dbReference type="Proteomes" id="UP000188946">
    <property type="component" value="Unassembled WGS sequence"/>
</dbReference>
<keyword evidence="14" id="KW-1185">Reference proteome</keyword>
<dbReference type="PANTHER" id="PTHR11409">
    <property type="entry name" value="ADENOSINE DEAMINASE"/>
    <property type="match status" value="1"/>
</dbReference>
<dbReference type="PANTHER" id="PTHR11409:SF43">
    <property type="entry name" value="ADENOSINE DEAMINASE"/>
    <property type="match status" value="1"/>
</dbReference>
<evidence type="ECO:0000313" key="12">
    <source>
        <dbReference type="EMBL" id="ONK29824.1"/>
    </source>
</evidence>
<dbReference type="InterPro" id="IPR006330">
    <property type="entry name" value="Ado/ade_deaminase"/>
</dbReference>
<comment type="caution">
    <text evidence="9">Lacks conserved residue(s) required for the propagation of feature annotation.</text>
</comment>
<dbReference type="GO" id="GO:0006154">
    <property type="term" value="P:adenosine catabolic process"/>
    <property type="evidence" value="ECO:0007669"/>
    <property type="project" value="TreeGrafter"/>
</dbReference>
<dbReference type="Gene3D" id="3.20.20.140">
    <property type="entry name" value="Metal-dependent hydrolases"/>
    <property type="match status" value="1"/>
</dbReference>
<dbReference type="GO" id="GO:0009117">
    <property type="term" value="P:nucleotide metabolic process"/>
    <property type="evidence" value="ECO:0007669"/>
    <property type="project" value="UniProtKB-KW"/>
</dbReference>
<accession>A0AB36JRJ9</accession>
<dbReference type="InterPro" id="IPR001365">
    <property type="entry name" value="A_deaminase_dom"/>
</dbReference>
<name>A0AB36JRJ9_9STRE</name>
<dbReference type="HAMAP" id="MF_00540">
    <property type="entry name" value="A_deaminase"/>
    <property type="match status" value="1"/>
</dbReference>
<evidence type="ECO:0000256" key="3">
    <source>
        <dbReference type="ARBA" id="ARBA00022801"/>
    </source>
</evidence>
<evidence type="ECO:0000256" key="9">
    <source>
        <dbReference type="HAMAP-Rule" id="MF_00540"/>
    </source>
</evidence>
<feature type="binding site" evidence="9">
    <location>
        <position position="15"/>
    </location>
    <ligand>
        <name>Zn(2+)</name>
        <dbReference type="ChEBI" id="CHEBI:29105"/>
        <note>catalytic</note>
    </ligand>
</feature>
<dbReference type="EMBL" id="MSPT01000008">
    <property type="protein sequence ID" value="ONK27644.1"/>
    <property type="molecule type" value="Genomic_DNA"/>
</dbReference>
<dbReference type="GO" id="GO:0004000">
    <property type="term" value="F:adenosine deaminase activity"/>
    <property type="evidence" value="ECO:0007669"/>
    <property type="project" value="UniProtKB-UniRule"/>
</dbReference>
<dbReference type="GO" id="GO:0009168">
    <property type="term" value="P:purine ribonucleoside monophosphate biosynthetic process"/>
    <property type="evidence" value="ECO:0007669"/>
    <property type="project" value="UniProtKB-UniRule"/>
</dbReference>
<evidence type="ECO:0000313" key="13">
    <source>
        <dbReference type="Proteomes" id="UP000188600"/>
    </source>
</evidence>
<evidence type="ECO:0000256" key="1">
    <source>
        <dbReference type="ARBA" id="ARBA00012784"/>
    </source>
</evidence>
<comment type="function">
    <text evidence="9">Catalyzes the hydrolytic deamination of adenosine and 2-deoxyadenosine.</text>
</comment>
<sequence length="337" mass="37236">MQEEMLHQLAKAELHCHLDGSLSLNTIRQLAEMAHISLPNRDEDLRNLITAPTRTKSLLDYLTVFDFIRPLLQTKEALRFAAYDVVAQAARENVLYMEIRFAPELSTDQGLTALETVEAVLEGIQQAEAEFGTLAKVLVCGLKQSDPEQTQAIFQEVVSLAHKGLVGFDFAGNEADYPTKLLTKAIEETQSLGLPMTFHAGECGCVANVAHAVQLGISRIGHGTALLKDHEVIEDVIKAGATVEMCLTSNLQTGAASSLADFPYQVLYDLGANITINTDNRTVSDTTLTKEYSLFAQYFGTSKEDFYRFNQNAIRASFSTEAEKEKLLKQLEIAYHK</sequence>
<feature type="site" description="Important for catalytic activity" evidence="9">
    <location>
        <position position="222"/>
    </location>
</feature>
<feature type="active site" description="Proton donor" evidence="9">
    <location>
        <position position="202"/>
    </location>
</feature>
<evidence type="ECO:0000256" key="6">
    <source>
        <dbReference type="ARBA" id="ARBA00031852"/>
    </source>
</evidence>
<feature type="domain" description="Adenosine deaminase" evidence="10">
    <location>
        <begin position="11"/>
        <end position="331"/>
    </location>
</feature>
<keyword evidence="5 9" id="KW-0546">Nucleotide metabolism</keyword>
<dbReference type="InterPro" id="IPR032466">
    <property type="entry name" value="Metal_Hydrolase"/>
</dbReference>
<dbReference type="CDD" id="cd01320">
    <property type="entry name" value="ADA"/>
    <property type="match status" value="1"/>
</dbReference>